<sequence>MDAASNNGVDEIRQIREDVNYAPTQGKYKVYIIDEVHMLSTGAFNALLKTLEEPPANVIFILATTEPQKIPATIISRTQRFDFKRINAQDAMNRMVYILDQVGDKYDEDALRVIANAADGGMRDALSILDQVLSFGMIPLR</sequence>
<dbReference type="SUPFAM" id="SSF52540">
    <property type="entry name" value="P-loop containing nucleoside triphosphate hydrolases"/>
    <property type="match status" value="1"/>
</dbReference>
<protein>
    <submittedName>
        <fullName evidence="2">DNA polymerase III subunit tau</fullName>
        <ecNumber evidence="2">2.7.7.7</ecNumber>
    </submittedName>
</protein>
<gene>
    <name evidence="2" type="primary">dnaX_2</name>
    <name evidence="2" type="ORF">NCTC13645_00470</name>
</gene>
<organism evidence="2 3">
    <name type="scientific">Weissella viridescens</name>
    <name type="common">Lactobacillus viridescens</name>
    <dbReference type="NCBI Taxonomy" id="1629"/>
    <lineage>
        <taxon>Bacteria</taxon>
        <taxon>Bacillati</taxon>
        <taxon>Bacillota</taxon>
        <taxon>Bacilli</taxon>
        <taxon>Lactobacillales</taxon>
        <taxon>Lactobacillaceae</taxon>
        <taxon>Weissella</taxon>
    </lineage>
</organism>
<dbReference type="Gene3D" id="3.40.50.300">
    <property type="entry name" value="P-loop containing nucleotide triphosphate hydrolases"/>
    <property type="match status" value="1"/>
</dbReference>
<dbReference type="Gene3D" id="1.10.8.60">
    <property type="match status" value="1"/>
</dbReference>
<dbReference type="EMBL" id="UHIV01000001">
    <property type="protein sequence ID" value="SUP52573.1"/>
    <property type="molecule type" value="Genomic_DNA"/>
</dbReference>
<dbReference type="Pfam" id="PF22608">
    <property type="entry name" value="DNAX_ATPase_lid"/>
    <property type="match status" value="1"/>
</dbReference>
<accession>A0A380NXE2</accession>
<dbReference type="Proteomes" id="UP000254621">
    <property type="component" value="Unassembled WGS sequence"/>
</dbReference>
<name>A0A380NXE2_WEIVI</name>
<evidence type="ECO:0000313" key="2">
    <source>
        <dbReference type="EMBL" id="SUP52573.1"/>
    </source>
</evidence>
<dbReference type="InterPro" id="IPR045085">
    <property type="entry name" value="HLD_clamp_pol_III_gamma_tau"/>
</dbReference>
<dbReference type="AlphaFoldDB" id="A0A380NXE2"/>
<dbReference type="InterPro" id="IPR027417">
    <property type="entry name" value="P-loop_NTPase"/>
</dbReference>
<dbReference type="CDD" id="cd18137">
    <property type="entry name" value="HLD_clamp_pol_III_gamma_tau"/>
    <property type="match status" value="1"/>
</dbReference>
<dbReference type="InterPro" id="IPR050238">
    <property type="entry name" value="DNA_Rep/Repair_Clamp_Loader"/>
</dbReference>
<dbReference type="GO" id="GO:0003887">
    <property type="term" value="F:DNA-directed DNA polymerase activity"/>
    <property type="evidence" value="ECO:0007669"/>
    <property type="project" value="UniProtKB-EC"/>
</dbReference>
<dbReference type="PANTHER" id="PTHR11669:SF0">
    <property type="entry name" value="PROTEIN STICHEL-LIKE 2"/>
    <property type="match status" value="1"/>
</dbReference>
<dbReference type="PANTHER" id="PTHR11669">
    <property type="entry name" value="REPLICATION FACTOR C / DNA POLYMERASE III GAMMA-TAU SUBUNIT"/>
    <property type="match status" value="1"/>
</dbReference>
<keyword evidence="2" id="KW-0548">Nucleotidyltransferase</keyword>
<proteinExistence type="predicted"/>
<feature type="domain" description="DNA polymerase III subunit gamma/tau helical lid" evidence="1">
    <location>
        <begin position="93"/>
        <end position="136"/>
    </location>
</feature>
<dbReference type="EC" id="2.7.7.7" evidence="2"/>
<evidence type="ECO:0000259" key="1">
    <source>
        <dbReference type="Pfam" id="PF22608"/>
    </source>
</evidence>
<evidence type="ECO:0000313" key="3">
    <source>
        <dbReference type="Proteomes" id="UP000254621"/>
    </source>
</evidence>
<dbReference type="Pfam" id="PF13177">
    <property type="entry name" value="DNA_pol3_delta2"/>
    <property type="match status" value="1"/>
</dbReference>
<dbReference type="GO" id="GO:0006261">
    <property type="term" value="P:DNA-templated DNA replication"/>
    <property type="evidence" value="ECO:0007669"/>
    <property type="project" value="TreeGrafter"/>
</dbReference>
<reference evidence="2 3" key="1">
    <citation type="submission" date="2018-06" db="EMBL/GenBank/DDBJ databases">
        <authorList>
            <consortium name="Pathogen Informatics"/>
            <person name="Doyle S."/>
        </authorList>
    </citation>
    <scope>NUCLEOTIDE SEQUENCE [LARGE SCALE GENOMIC DNA]</scope>
    <source>
        <strain evidence="2 3">NCTC13645</strain>
    </source>
</reference>
<keyword evidence="2" id="KW-0808">Transferase</keyword>